<feature type="compositionally biased region" description="Basic and acidic residues" evidence="2">
    <location>
        <begin position="841"/>
        <end position="850"/>
    </location>
</feature>
<feature type="compositionally biased region" description="Polar residues" evidence="2">
    <location>
        <begin position="898"/>
        <end position="907"/>
    </location>
</feature>
<evidence type="ECO:0000313" key="4">
    <source>
        <dbReference type="EMBL" id="KAJ7378178.1"/>
    </source>
</evidence>
<evidence type="ECO:0000256" key="2">
    <source>
        <dbReference type="SAM" id="MobiDB-lite"/>
    </source>
</evidence>
<feature type="compositionally biased region" description="Basic and acidic residues" evidence="2">
    <location>
        <begin position="78"/>
        <end position="89"/>
    </location>
</feature>
<dbReference type="GO" id="GO:0003723">
    <property type="term" value="F:RNA binding"/>
    <property type="evidence" value="ECO:0007669"/>
    <property type="project" value="TreeGrafter"/>
</dbReference>
<gene>
    <name evidence="4" type="primary">GPATCH1_1</name>
    <name evidence="4" type="ORF">OS493_024123</name>
</gene>
<dbReference type="GO" id="GO:0006397">
    <property type="term" value="P:mRNA processing"/>
    <property type="evidence" value="ECO:0007669"/>
    <property type="project" value="InterPro"/>
</dbReference>
<feature type="compositionally biased region" description="Polar residues" evidence="2">
    <location>
        <begin position="706"/>
        <end position="715"/>
    </location>
</feature>
<reference evidence="4" key="1">
    <citation type="submission" date="2023-01" db="EMBL/GenBank/DDBJ databases">
        <title>Genome assembly of the deep-sea coral Lophelia pertusa.</title>
        <authorList>
            <person name="Herrera S."/>
            <person name="Cordes E."/>
        </authorList>
    </citation>
    <scope>NUCLEOTIDE SEQUENCE</scope>
    <source>
        <strain evidence="4">USNM1676648</strain>
        <tissue evidence="4">Polyp</tissue>
    </source>
</reference>
<sequence length="937" mass="104514">MAASDDEDFASFGTPFEPVEDDAPRKKAVPIHEQVVTDTEGRRRFHGAFTGGFSAGYFNSVGTKEGWQPATFVSSRSQKLEQRSQRPEDFMDDEDMGEFGIAPKRITTKEEFLSQGSELQNRRKRVVTSEGSEGIIPGGPLLQDLVVPVKMSVGVELLKKMGWKEGQGVGPRERRTKKKLAMMMMKRIFFAVGLLFAPKDVDVFTFTVKDDKHGLGYRGLDPSTALFGQDNWHGVDPISSRVGRKGISGEAFGIGAFEEADDNIYAMDRMSNYDTELGADKSTGLHGWTGPPKENARGGALSIFTAMSKAVDELKPFPPPVVPRSFNCTHKFDDSKLEQKSTEDAPQKRKILTATDRGEMLGEEPLPAPQKSVFEYLSEEDKKRVQSVSKDVAAKPSSAMPSAPTSSSARDLVQKSWSSTHWAGHSSFKTVCERLCQTGPVRGVLKSRQEEQASQQFNESGLTEWEREREMEEFARSASLYRPMNSTMSARFTTAKNLDDHRTVYEDVPAQESSDTSDQTQAATMKMFGKLTRDNFEWHPVNTLCKRFNIPNPYPGSHLVGVPKVRRPKFTLGDFIVPQESTRAITYENSSTSSNDDNTPGKLGTTSKSVGVTDGQPTPSESKSASSDLSTKTFVAPSIAASVSKLDIQPNEYEQDTTKEAQNEEVNSVQKRPGMDLFKAIFADSSSDESETSDEDGVGKDEVESESLSIQASESKPSEEASCSHVDLTIKESNFIRDHKTLDQGLHNETIEREKQRTEVKAKNTVSSEKVESSPDIFGPAPPPPSSRIPSSSHSLNREKHRVETAQNQPRFQGAERRETLGTRLAQNKEGSERRRRKDKRKDTNKRDTDSSDSEEEYRGSKHKRKHKEKKKHKHKHKSKHRGDEKERLDTKTKGKLENSSQSLEQTHVSDEKQILSKLKNLQTLKAGKRMQASDFM</sequence>
<feature type="compositionally biased region" description="Basic and acidic residues" evidence="2">
    <location>
        <begin position="333"/>
        <end position="347"/>
    </location>
</feature>
<dbReference type="EMBL" id="MU826368">
    <property type="protein sequence ID" value="KAJ7378178.1"/>
    <property type="molecule type" value="Genomic_DNA"/>
</dbReference>
<feature type="compositionally biased region" description="Acidic residues" evidence="2">
    <location>
        <begin position="686"/>
        <end position="696"/>
    </location>
</feature>
<evidence type="ECO:0000256" key="1">
    <source>
        <dbReference type="ARBA" id="ARBA00008600"/>
    </source>
</evidence>
<feature type="region of interest" description="Disordered" evidence="2">
    <location>
        <begin position="72"/>
        <end position="96"/>
    </location>
</feature>
<feature type="compositionally biased region" description="Basic and acidic residues" evidence="2">
    <location>
        <begin position="749"/>
        <end position="762"/>
    </location>
</feature>
<dbReference type="OrthoDB" id="20507at2759"/>
<feature type="region of interest" description="Disordered" evidence="2">
    <location>
        <begin position="387"/>
        <end position="410"/>
    </location>
</feature>
<dbReference type="AlphaFoldDB" id="A0A9X0CXN5"/>
<accession>A0A9X0CXN5</accession>
<feature type="region of interest" description="Disordered" evidence="2">
    <location>
        <begin position="333"/>
        <end position="370"/>
    </location>
</feature>
<feature type="region of interest" description="Disordered" evidence="2">
    <location>
        <begin position="1"/>
        <end position="30"/>
    </location>
</feature>
<feature type="region of interest" description="Disordered" evidence="2">
    <location>
        <begin position="586"/>
        <end position="630"/>
    </location>
</feature>
<dbReference type="Pfam" id="PF07713">
    <property type="entry name" value="DUF1604"/>
    <property type="match status" value="1"/>
</dbReference>
<keyword evidence="5" id="KW-1185">Reference proteome</keyword>
<comment type="caution">
    <text evidence="4">The sequence shown here is derived from an EMBL/GenBank/DDBJ whole genome shotgun (WGS) entry which is preliminary data.</text>
</comment>
<feature type="compositionally biased region" description="Low complexity" evidence="2">
    <location>
        <begin position="589"/>
        <end position="598"/>
    </location>
</feature>
<dbReference type="PANTHER" id="PTHR13384:SF19">
    <property type="entry name" value="G PATCH DOMAIN-CONTAINING PROTEIN 1"/>
    <property type="match status" value="1"/>
</dbReference>
<dbReference type="Pfam" id="PF01585">
    <property type="entry name" value="G-patch"/>
    <property type="match status" value="1"/>
</dbReference>
<feature type="compositionally biased region" description="Polar residues" evidence="2">
    <location>
        <begin position="604"/>
        <end position="630"/>
    </location>
</feature>
<protein>
    <submittedName>
        <fullName evidence="4">G patch domain-containing protein 1</fullName>
    </submittedName>
</protein>
<feature type="domain" description="G-patch" evidence="3">
    <location>
        <begin position="150"/>
        <end position="220"/>
    </location>
</feature>
<evidence type="ECO:0000259" key="3">
    <source>
        <dbReference type="PROSITE" id="PS50174"/>
    </source>
</evidence>
<comment type="similarity">
    <text evidence="1">Belongs to the GPATCH1 family.</text>
</comment>
<dbReference type="InterPro" id="IPR000467">
    <property type="entry name" value="G_patch_dom"/>
</dbReference>
<dbReference type="PANTHER" id="PTHR13384">
    <property type="entry name" value="G PATCH DOMAIN-CONTAINING PROTEIN 1"/>
    <property type="match status" value="1"/>
</dbReference>
<proteinExistence type="inferred from homology"/>
<dbReference type="PROSITE" id="PS50174">
    <property type="entry name" value="G_PATCH"/>
    <property type="match status" value="1"/>
</dbReference>
<name>A0A9X0CXN5_9CNID</name>
<dbReference type="InterPro" id="IPR011666">
    <property type="entry name" value="DUF1604"/>
</dbReference>
<organism evidence="4 5">
    <name type="scientific">Desmophyllum pertusum</name>
    <dbReference type="NCBI Taxonomy" id="174260"/>
    <lineage>
        <taxon>Eukaryota</taxon>
        <taxon>Metazoa</taxon>
        <taxon>Cnidaria</taxon>
        <taxon>Anthozoa</taxon>
        <taxon>Hexacorallia</taxon>
        <taxon>Scleractinia</taxon>
        <taxon>Caryophylliina</taxon>
        <taxon>Caryophylliidae</taxon>
        <taxon>Desmophyllum</taxon>
    </lineage>
</organism>
<evidence type="ECO:0000313" key="5">
    <source>
        <dbReference type="Proteomes" id="UP001163046"/>
    </source>
</evidence>
<dbReference type="Pfam" id="PF26093">
    <property type="entry name" value="HTH_TGH"/>
    <property type="match status" value="1"/>
</dbReference>
<feature type="compositionally biased region" description="Low complexity" evidence="2">
    <location>
        <begin position="394"/>
        <end position="409"/>
    </location>
</feature>
<dbReference type="GO" id="GO:0005634">
    <property type="term" value="C:nucleus"/>
    <property type="evidence" value="ECO:0007669"/>
    <property type="project" value="TreeGrafter"/>
</dbReference>
<feature type="region of interest" description="Disordered" evidence="2">
    <location>
        <begin position="737"/>
        <end position="914"/>
    </location>
</feature>
<feature type="compositionally biased region" description="Basic and acidic residues" evidence="2">
    <location>
        <begin position="882"/>
        <end position="897"/>
    </location>
</feature>
<feature type="region of interest" description="Disordered" evidence="2">
    <location>
        <begin position="646"/>
        <end position="725"/>
    </location>
</feature>
<feature type="compositionally biased region" description="Basic residues" evidence="2">
    <location>
        <begin position="861"/>
        <end position="881"/>
    </location>
</feature>
<dbReference type="Proteomes" id="UP001163046">
    <property type="component" value="Unassembled WGS sequence"/>
</dbReference>